<evidence type="ECO:0000313" key="6">
    <source>
        <dbReference type="Proteomes" id="UP000572635"/>
    </source>
</evidence>
<proteinExistence type="predicted"/>
<sequence length="318" mass="32263">MSAPTDVAAAAALLERGGEARAGGTDVMARAATGAAAGPFTDLGRVAGLRGTEWDAEGAARIGATTAIARIAADPALREAYPALTATAGALATPQIRAVGTLGGNLLQRNRCWYFRNPAFSCHQDGGQGCPAREGDHRHGTVFDTSPCVAPHPSSMAAALLVYDAGVEVVRAGRPEETSRLAAADLYDPADGARDHVLGSGDLLTAVLLPPPAAGETAAYRRATARSRAEWPMVEAVARVVRDGDRVTAAAVAAGGVARAPVRLPDVEAALVGGAADPSAAAGAVAGLPGRCSPLPGTRYKATLLRDTVRDVLERALA</sequence>
<dbReference type="EMBL" id="JACHDB010000001">
    <property type="protein sequence ID" value="MBB5430791.1"/>
    <property type="molecule type" value="Genomic_DNA"/>
</dbReference>
<dbReference type="RefSeq" id="WP_184388915.1">
    <property type="nucleotide sequence ID" value="NZ_JACHDB010000001.1"/>
</dbReference>
<dbReference type="EC" id="1.17.1.4" evidence="5"/>
<dbReference type="AlphaFoldDB" id="A0A7W8QJR9"/>
<dbReference type="GO" id="GO:0004854">
    <property type="term" value="F:xanthine dehydrogenase activity"/>
    <property type="evidence" value="ECO:0007669"/>
    <property type="project" value="UniProtKB-EC"/>
</dbReference>
<evidence type="ECO:0000256" key="3">
    <source>
        <dbReference type="ARBA" id="ARBA00023002"/>
    </source>
</evidence>
<dbReference type="SMART" id="SM01092">
    <property type="entry name" value="CO_deh_flav_C"/>
    <property type="match status" value="1"/>
</dbReference>
<dbReference type="Proteomes" id="UP000572635">
    <property type="component" value="Unassembled WGS sequence"/>
</dbReference>
<dbReference type="InterPro" id="IPR016166">
    <property type="entry name" value="FAD-bd_PCMH"/>
</dbReference>
<keyword evidence="2" id="KW-0274">FAD</keyword>
<dbReference type="InterPro" id="IPR051312">
    <property type="entry name" value="Diverse_Substr_Oxidored"/>
</dbReference>
<protein>
    <submittedName>
        <fullName evidence="5">Xanthine dehydrogenase YagS FAD-binding subunit</fullName>
        <ecNumber evidence="5">1.17.1.4</ecNumber>
    </submittedName>
</protein>
<dbReference type="SUPFAM" id="SSF55447">
    <property type="entry name" value="CO dehydrogenase flavoprotein C-terminal domain-like"/>
    <property type="match status" value="1"/>
</dbReference>
<evidence type="ECO:0000256" key="1">
    <source>
        <dbReference type="ARBA" id="ARBA00022630"/>
    </source>
</evidence>
<keyword evidence="3 5" id="KW-0560">Oxidoreductase</keyword>
<dbReference type="SUPFAM" id="SSF56176">
    <property type="entry name" value="FAD-binding/transporter-associated domain-like"/>
    <property type="match status" value="1"/>
</dbReference>
<dbReference type="InterPro" id="IPR036683">
    <property type="entry name" value="CO_DH_flav_C_dom_sf"/>
</dbReference>
<dbReference type="InterPro" id="IPR002346">
    <property type="entry name" value="Mopterin_DH_FAD-bd"/>
</dbReference>
<accession>A0A7W8QJR9</accession>
<organism evidence="5 6">
    <name type="scientific">Nocardiopsis composta</name>
    <dbReference type="NCBI Taxonomy" id="157465"/>
    <lineage>
        <taxon>Bacteria</taxon>
        <taxon>Bacillati</taxon>
        <taxon>Actinomycetota</taxon>
        <taxon>Actinomycetes</taxon>
        <taxon>Streptosporangiales</taxon>
        <taxon>Nocardiopsidaceae</taxon>
        <taxon>Nocardiopsis</taxon>
    </lineage>
</organism>
<dbReference type="Pfam" id="PF00941">
    <property type="entry name" value="FAD_binding_5"/>
    <property type="match status" value="1"/>
</dbReference>
<keyword evidence="1" id="KW-0285">Flavoprotein</keyword>
<dbReference type="PANTHER" id="PTHR42659:SF2">
    <property type="entry name" value="XANTHINE DEHYDROGENASE SUBUNIT C-RELATED"/>
    <property type="match status" value="1"/>
</dbReference>
<reference evidence="5 6" key="1">
    <citation type="submission" date="2020-08" db="EMBL/GenBank/DDBJ databases">
        <title>Sequencing the genomes of 1000 actinobacteria strains.</title>
        <authorList>
            <person name="Klenk H.-P."/>
        </authorList>
    </citation>
    <scope>NUCLEOTIDE SEQUENCE [LARGE SCALE GENOMIC DNA]</scope>
    <source>
        <strain evidence="5 6">DSM 44551</strain>
    </source>
</reference>
<evidence type="ECO:0000259" key="4">
    <source>
        <dbReference type="PROSITE" id="PS51387"/>
    </source>
</evidence>
<dbReference type="Gene3D" id="3.30.390.50">
    <property type="entry name" value="CO dehydrogenase flavoprotein, C-terminal domain"/>
    <property type="match status" value="1"/>
</dbReference>
<dbReference type="InterPro" id="IPR005107">
    <property type="entry name" value="CO_DH_flav_C"/>
</dbReference>
<gene>
    <name evidence="5" type="ORF">HDA36_000875</name>
</gene>
<name>A0A7W8QJR9_9ACTN</name>
<evidence type="ECO:0000313" key="5">
    <source>
        <dbReference type="EMBL" id="MBB5430791.1"/>
    </source>
</evidence>
<dbReference type="Gene3D" id="3.30.465.10">
    <property type="match status" value="2"/>
</dbReference>
<keyword evidence="6" id="KW-1185">Reference proteome</keyword>
<dbReference type="InterPro" id="IPR016169">
    <property type="entry name" value="FAD-bd_PCMH_sub2"/>
</dbReference>
<dbReference type="PROSITE" id="PS51387">
    <property type="entry name" value="FAD_PCMH"/>
    <property type="match status" value="1"/>
</dbReference>
<dbReference type="Pfam" id="PF03450">
    <property type="entry name" value="CO_deh_flav_C"/>
    <property type="match status" value="1"/>
</dbReference>
<evidence type="ECO:0000256" key="2">
    <source>
        <dbReference type="ARBA" id="ARBA00022827"/>
    </source>
</evidence>
<feature type="domain" description="FAD-binding PCMH-type" evidence="4">
    <location>
        <begin position="1"/>
        <end position="214"/>
    </location>
</feature>
<comment type="caution">
    <text evidence="5">The sequence shown here is derived from an EMBL/GenBank/DDBJ whole genome shotgun (WGS) entry which is preliminary data.</text>
</comment>
<dbReference type="InterPro" id="IPR036318">
    <property type="entry name" value="FAD-bd_PCMH-like_sf"/>
</dbReference>
<dbReference type="PANTHER" id="PTHR42659">
    <property type="entry name" value="XANTHINE DEHYDROGENASE SUBUNIT C-RELATED"/>
    <property type="match status" value="1"/>
</dbReference>
<dbReference type="GO" id="GO:0071949">
    <property type="term" value="F:FAD binding"/>
    <property type="evidence" value="ECO:0007669"/>
    <property type="project" value="InterPro"/>
</dbReference>